<comment type="caution">
    <text evidence="1">The sequence shown here is derived from an EMBL/GenBank/DDBJ whole genome shotgun (WGS) entry which is preliminary data.</text>
</comment>
<dbReference type="Pfam" id="PF11116">
    <property type="entry name" value="DUF2624"/>
    <property type="match status" value="1"/>
</dbReference>
<dbReference type="EMBL" id="PKOZ01000001">
    <property type="protein sequence ID" value="PQD96487.1"/>
    <property type="molecule type" value="Genomic_DNA"/>
</dbReference>
<dbReference type="OrthoDB" id="2969575at2"/>
<keyword evidence="2" id="KW-1185">Reference proteome</keyword>
<dbReference type="Proteomes" id="UP000239663">
    <property type="component" value="Unassembled WGS sequence"/>
</dbReference>
<proteinExistence type="predicted"/>
<reference evidence="1 2" key="1">
    <citation type="submission" date="2017-12" db="EMBL/GenBank/DDBJ databases">
        <title>Taxonomic description and draft genome of Pradoshia cofamensis Gen. nov., sp. nov., a thermotolerant bacillale isolated from anterior gut of earthworm Eisenia fetida.</title>
        <authorList>
            <person name="Saha T."/>
            <person name="Chakraborty R."/>
        </authorList>
    </citation>
    <scope>NUCLEOTIDE SEQUENCE [LARGE SCALE GENOMIC DNA]</scope>
    <source>
        <strain evidence="1 2">EAG3</strain>
    </source>
</reference>
<accession>A0A2S7N389</accession>
<organism evidence="1 2">
    <name type="scientific">Pradoshia eiseniae</name>
    <dbReference type="NCBI Taxonomy" id="2064768"/>
    <lineage>
        <taxon>Bacteria</taxon>
        <taxon>Bacillati</taxon>
        <taxon>Bacillota</taxon>
        <taxon>Bacilli</taxon>
        <taxon>Bacillales</taxon>
        <taxon>Bacillaceae</taxon>
        <taxon>Pradoshia</taxon>
    </lineage>
</organism>
<sequence>MKLFETIINMKLNRITTGELLSFSAQQGVTLSNSEAEQIVRLLKGKSINIFDESQRKELLVQIEQIVGSNRAKQIEQLFYSLTGN</sequence>
<dbReference type="InterPro" id="IPR020277">
    <property type="entry name" value="DUF2624"/>
</dbReference>
<evidence type="ECO:0000313" key="2">
    <source>
        <dbReference type="Proteomes" id="UP000239663"/>
    </source>
</evidence>
<dbReference type="AlphaFoldDB" id="A0A2S7N389"/>
<dbReference type="RefSeq" id="WP_104847585.1">
    <property type="nucleotide sequence ID" value="NZ_PKOZ01000001.1"/>
</dbReference>
<protein>
    <submittedName>
        <fullName evidence="1">DUF2624 domain-containing protein</fullName>
    </submittedName>
</protein>
<gene>
    <name evidence="1" type="ORF">CYL18_00890</name>
</gene>
<evidence type="ECO:0000313" key="1">
    <source>
        <dbReference type="EMBL" id="PQD96487.1"/>
    </source>
</evidence>
<name>A0A2S7N389_9BACI</name>